<evidence type="ECO:0000313" key="2">
    <source>
        <dbReference type="Proteomes" id="UP001152795"/>
    </source>
</evidence>
<dbReference type="OrthoDB" id="10534951at2759"/>
<dbReference type="AlphaFoldDB" id="A0A7D9LBY9"/>
<dbReference type="InterPro" id="IPR011042">
    <property type="entry name" value="6-blade_b-propeller_TolB-like"/>
</dbReference>
<gene>
    <name evidence="1" type="ORF">PACLA_8A074696</name>
</gene>
<accession>A0A7D9LBY9</accession>
<organism evidence="1 2">
    <name type="scientific">Paramuricea clavata</name>
    <name type="common">Red gorgonian</name>
    <name type="synonym">Violescent sea-whip</name>
    <dbReference type="NCBI Taxonomy" id="317549"/>
    <lineage>
        <taxon>Eukaryota</taxon>
        <taxon>Metazoa</taxon>
        <taxon>Cnidaria</taxon>
        <taxon>Anthozoa</taxon>
        <taxon>Octocorallia</taxon>
        <taxon>Malacalcyonacea</taxon>
        <taxon>Plexauridae</taxon>
        <taxon>Paramuricea</taxon>
    </lineage>
</organism>
<keyword evidence="2" id="KW-1185">Reference proteome</keyword>
<comment type="caution">
    <text evidence="1">The sequence shown here is derived from an EMBL/GenBank/DDBJ whole genome shotgun (WGS) entry which is preliminary data.</text>
</comment>
<evidence type="ECO:0000313" key="1">
    <source>
        <dbReference type="EMBL" id="CAB4031707.1"/>
    </source>
</evidence>
<reference evidence="1" key="1">
    <citation type="submission" date="2020-04" db="EMBL/GenBank/DDBJ databases">
        <authorList>
            <person name="Alioto T."/>
            <person name="Alioto T."/>
            <person name="Gomez Garrido J."/>
        </authorList>
    </citation>
    <scope>NUCLEOTIDE SEQUENCE</scope>
    <source>
        <strain evidence="1">A484AB</strain>
    </source>
</reference>
<name>A0A7D9LBY9_PARCT</name>
<dbReference type="Proteomes" id="UP001152795">
    <property type="component" value="Unassembled WGS sequence"/>
</dbReference>
<dbReference type="EMBL" id="CACRXK020017837">
    <property type="protein sequence ID" value="CAB4031707.1"/>
    <property type="molecule type" value="Genomic_DNA"/>
</dbReference>
<protein>
    <submittedName>
        <fullName evidence="1">Uncharacterized protein</fullName>
    </submittedName>
</protein>
<dbReference type="Gene3D" id="2.120.10.30">
    <property type="entry name" value="TolB, C-terminal domain"/>
    <property type="match status" value="1"/>
</dbReference>
<proteinExistence type="predicted"/>
<sequence length="551" mass="61381">MSELVTGVVKLTFGLLANTIRIAERLIDANVTDEEYRHLIVRELDDIKSKLDGLARKDLLSSLCFLQEGVNRLYQSLLQFDSNENTTESTEQAASVRGTGADSTISEAIIGLANAITSLEISSKRRFKAAIESFKLARENATKAFCNEALTIEDRIQASQVRMISRILESLEDPEASASDCLQYLKQLHDIGAIQEIFSVLINGGVKALFNKTKRLNNALSVQIMNQVLFEFVKKYTKPSLVPRISAWPTILLGEKTYHPVLGEDRIIEMSLGSDFTFDDEIYSRYCSVVNSRGDIVAPTPDARTFKMFKPSGKSRILCEAPDEEFASVCYVAAIDVDAKDNLYVITRFRESSNESWSFKMFIFDKSGNKKLECPLPFHQTSLKGVCMAINKDGKIAILNCEGKILYIGNICVELNSFEIDKNLSLNELYVGGYSSHVSIRFSDFNGTKTIAADDDTVYIYTEDGQVQCKIKIPEEQGFIESVAINHTTKCILVKTYQPPERSLLSFSETGELIDSLFLGSSEWIRHAVLTSHPNGPVALIGLTRAALLQL</sequence>
<dbReference type="SUPFAM" id="SSF101898">
    <property type="entry name" value="NHL repeat"/>
    <property type="match status" value="1"/>
</dbReference>